<dbReference type="STRING" id="1450539.A0A318Z590"/>
<accession>A0A318Z590</accession>
<dbReference type="Proteomes" id="UP000248349">
    <property type="component" value="Unassembled WGS sequence"/>
</dbReference>
<dbReference type="GeneID" id="37077726"/>
<gene>
    <name evidence="1" type="ORF">BP01DRAFT_368269</name>
</gene>
<protein>
    <submittedName>
        <fullName evidence="1">Uncharacterized protein</fullName>
    </submittedName>
</protein>
<sequence>MDALERVQEYKSRLKALWLDPHVDQIIRAWGQLSPPTSPMRSRDGLPQNWRIYGLKIYYNTTTPGYVTWIGEDQLLYKHIDFSIGQFRGFIHRLAGTAQQILQDKLLFQ</sequence>
<dbReference type="RefSeq" id="XP_025428211.1">
    <property type="nucleotide sequence ID" value="XM_025576497.1"/>
</dbReference>
<dbReference type="OrthoDB" id="4507197at2759"/>
<evidence type="ECO:0000313" key="1">
    <source>
        <dbReference type="EMBL" id="PYH42229.1"/>
    </source>
</evidence>
<dbReference type="AlphaFoldDB" id="A0A318Z590"/>
<proteinExistence type="predicted"/>
<organism evidence="1 2">
    <name type="scientific">Aspergillus saccharolyticus JOP 1030-1</name>
    <dbReference type="NCBI Taxonomy" id="1450539"/>
    <lineage>
        <taxon>Eukaryota</taxon>
        <taxon>Fungi</taxon>
        <taxon>Dikarya</taxon>
        <taxon>Ascomycota</taxon>
        <taxon>Pezizomycotina</taxon>
        <taxon>Eurotiomycetes</taxon>
        <taxon>Eurotiomycetidae</taxon>
        <taxon>Eurotiales</taxon>
        <taxon>Aspergillaceae</taxon>
        <taxon>Aspergillus</taxon>
        <taxon>Aspergillus subgen. Circumdati</taxon>
    </lineage>
</organism>
<keyword evidence="2" id="KW-1185">Reference proteome</keyword>
<evidence type="ECO:0000313" key="2">
    <source>
        <dbReference type="Proteomes" id="UP000248349"/>
    </source>
</evidence>
<name>A0A318Z590_9EURO</name>
<reference evidence="1 2" key="1">
    <citation type="submission" date="2016-12" db="EMBL/GenBank/DDBJ databases">
        <title>The genomes of Aspergillus section Nigri reveals drivers in fungal speciation.</title>
        <authorList>
            <consortium name="DOE Joint Genome Institute"/>
            <person name="Vesth T.C."/>
            <person name="Nybo J."/>
            <person name="Theobald S."/>
            <person name="Brandl J."/>
            <person name="Frisvad J.C."/>
            <person name="Nielsen K.F."/>
            <person name="Lyhne E.K."/>
            <person name="Kogle M.E."/>
            <person name="Kuo A."/>
            <person name="Riley R."/>
            <person name="Clum A."/>
            <person name="Nolan M."/>
            <person name="Lipzen A."/>
            <person name="Salamov A."/>
            <person name="Henrissat B."/>
            <person name="Wiebenga A."/>
            <person name="De Vries R.P."/>
            <person name="Grigoriev I.V."/>
            <person name="Mortensen U.H."/>
            <person name="Andersen M.R."/>
            <person name="Baker S.E."/>
        </authorList>
    </citation>
    <scope>NUCLEOTIDE SEQUENCE [LARGE SCALE GENOMIC DNA]</scope>
    <source>
        <strain evidence="1 2">JOP 1030-1</strain>
    </source>
</reference>
<dbReference type="EMBL" id="KZ821253">
    <property type="protein sequence ID" value="PYH42229.1"/>
    <property type="molecule type" value="Genomic_DNA"/>
</dbReference>